<dbReference type="Gramene" id="ERM97380">
    <property type="protein sequence ID" value="ERM97380"/>
    <property type="gene ID" value="AMTR_s00127p00030560"/>
</dbReference>
<organism evidence="1 2">
    <name type="scientific">Amborella trichopoda</name>
    <dbReference type="NCBI Taxonomy" id="13333"/>
    <lineage>
        <taxon>Eukaryota</taxon>
        <taxon>Viridiplantae</taxon>
        <taxon>Streptophyta</taxon>
        <taxon>Embryophyta</taxon>
        <taxon>Tracheophyta</taxon>
        <taxon>Spermatophyta</taxon>
        <taxon>Magnoliopsida</taxon>
        <taxon>Amborellales</taxon>
        <taxon>Amborellaceae</taxon>
        <taxon>Amborella</taxon>
    </lineage>
</organism>
<dbReference type="Proteomes" id="UP000017836">
    <property type="component" value="Unassembled WGS sequence"/>
</dbReference>
<dbReference type="AlphaFoldDB" id="W1NQX6"/>
<name>W1NQX6_AMBTC</name>
<sequence>MISKLRFATALRGVSFKKETFDHFKGLLTNLEHWRVEALQREYEVQKLCGARLTSLEDSLAQHQNLMIGYNEKKISLLAYQDSFKNKDTTYLRKIKDAEEEMAKLQANTTNHSYWMRHMNEIWQLQGRSKEEEGLKEPLNQYHCRPEVVERALD</sequence>
<gene>
    <name evidence="1" type="ORF">AMTR_s00127p00030560</name>
</gene>
<proteinExistence type="predicted"/>
<evidence type="ECO:0000313" key="2">
    <source>
        <dbReference type="Proteomes" id="UP000017836"/>
    </source>
</evidence>
<accession>W1NQX6</accession>
<dbReference type="EMBL" id="KI396482">
    <property type="protein sequence ID" value="ERM97380.1"/>
    <property type="molecule type" value="Genomic_DNA"/>
</dbReference>
<keyword evidence="2" id="KW-1185">Reference proteome</keyword>
<dbReference type="HOGENOM" id="CLU_143752_0_0_1"/>
<protein>
    <submittedName>
        <fullName evidence="1">Uncharacterized protein</fullName>
    </submittedName>
</protein>
<evidence type="ECO:0000313" key="1">
    <source>
        <dbReference type="EMBL" id="ERM97380.1"/>
    </source>
</evidence>
<reference evidence="2" key="1">
    <citation type="journal article" date="2013" name="Science">
        <title>The Amborella genome and the evolution of flowering plants.</title>
        <authorList>
            <consortium name="Amborella Genome Project"/>
        </authorList>
    </citation>
    <scope>NUCLEOTIDE SEQUENCE [LARGE SCALE GENOMIC DNA]</scope>
</reference>